<sequence length="22" mass="2581">MRQVLVDFQENPKAAQEHTKNP</sequence>
<comment type="caution">
    <text evidence="2">The sequence shown here is derived from an EMBL/GenBank/DDBJ whole genome shotgun (WGS) entry which is preliminary data.</text>
</comment>
<reference evidence="2 3" key="1">
    <citation type="journal article" date="2018" name="Front. Plant Sci.">
        <title>Red Clover (Trifolium pratense) and Zigzag Clover (T. medium) - A Picture of Genomic Similarities and Differences.</title>
        <authorList>
            <person name="Dluhosova J."/>
            <person name="Istvanek J."/>
            <person name="Nedelnik J."/>
            <person name="Repkova J."/>
        </authorList>
    </citation>
    <scope>NUCLEOTIDE SEQUENCE [LARGE SCALE GENOMIC DNA]</scope>
    <source>
        <strain evidence="3">cv. 10/8</strain>
        <tissue evidence="2">Leaf</tissue>
    </source>
</reference>
<evidence type="ECO:0000313" key="2">
    <source>
        <dbReference type="EMBL" id="MCI97100.1"/>
    </source>
</evidence>
<protein>
    <submittedName>
        <fullName evidence="2">Uncharacterized protein</fullName>
    </submittedName>
</protein>
<dbReference type="AlphaFoldDB" id="A0A392WF26"/>
<feature type="region of interest" description="Disordered" evidence="1">
    <location>
        <begin position="1"/>
        <end position="22"/>
    </location>
</feature>
<dbReference type="Gene3D" id="1.10.260.100">
    <property type="match status" value="1"/>
</dbReference>
<dbReference type="EMBL" id="LXQA011432799">
    <property type="protein sequence ID" value="MCI97100.1"/>
    <property type="molecule type" value="Genomic_DNA"/>
</dbReference>
<evidence type="ECO:0000313" key="3">
    <source>
        <dbReference type="Proteomes" id="UP000265520"/>
    </source>
</evidence>
<accession>A0A392WF26</accession>
<name>A0A392WF26_9FABA</name>
<dbReference type="Proteomes" id="UP000265520">
    <property type="component" value="Unassembled WGS sequence"/>
</dbReference>
<keyword evidence="3" id="KW-1185">Reference proteome</keyword>
<feature type="non-terminal residue" evidence="2">
    <location>
        <position position="22"/>
    </location>
</feature>
<proteinExistence type="predicted"/>
<evidence type="ECO:0000256" key="1">
    <source>
        <dbReference type="SAM" id="MobiDB-lite"/>
    </source>
</evidence>
<organism evidence="2 3">
    <name type="scientific">Trifolium medium</name>
    <dbReference type="NCBI Taxonomy" id="97028"/>
    <lineage>
        <taxon>Eukaryota</taxon>
        <taxon>Viridiplantae</taxon>
        <taxon>Streptophyta</taxon>
        <taxon>Embryophyta</taxon>
        <taxon>Tracheophyta</taxon>
        <taxon>Spermatophyta</taxon>
        <taxon>Magnoliopsida</taxon>
        <taxon>eudicotyledons</taxon>
        <taxon>Gunneridae</taxon>
        <taxon>Pentapetalae</taxon>
        <taxon>rosids</taxon>
        <taxon>fabids</taxon>
        <taxon>Fabales</taxon>
        <taxon>Fabaceae</taxon>
        <taxon>Papilionoideae</taxon>
        <taxon>50 kb inversion clade</taxon>
        <taxon>NPAAA clade</taxon>
        <taxon>Hologalegina</taxon>
        <taxon>IRL clade</taxon>
        <taxon>Trifolieae</taxon>
        <taxon>Trifolium</taxon>
    </lineage>
</organism>